<reference evidence="2 3" key="1">
    <citation type="submission" date="2024-11" db="EMBL/GenBank/DDBJ databases">
        <title>A near-complete genome assembly of Cinchona calisaya.</title>
        <authorList>
            <person name="Lian D.C."/>
            <person name="Zhao X.W."/>
            <person name="Wei L."/>
        </authorList>
    </citation>
    <scope>NUCLEOTIDE SEQUENCE [LARGE SCALE GENOMIC DNA]</scope>
    <source>
        <tissue evidence="2">Nenye</tissue>
    </source>
</reference>
<feature type="compositionally biased region" description="Polar residues" evidence="1">
    <location>
        <begin position="1"/>
        <end position="10"/>
    </location>
</feature>
<accession>A0ABD3ANG6</accession>
<proteinExistence type="predicted"/>
<evidence type="ECO:0000313" key="2">
    <source>
        <dbReference type="EMBL" id="KAL3532742.1"/>
    </source>
</evidence>
<comment type="caution">
    <text evidence="2">The sequence shown here is derived from an EMBL/GenBank/DDBJ whole genome shotgun (WGS) entry which is preliminary data.</text>
</comment>
<gene>
    <name evidence="2" type="ORF">ACH5RR_006263</name>
</gene>
<feature type="region of interest" description="Disordered" evidence="1">
    <location>
        <begin position="1"/>
        <end position="38"/>
    </location>
</feature>
<protein>
    <submittedName>
        <fullName evidence="2">Uncharacterized protein</fullName>
    </submittedName>
</protein>
<name>A0ABD3ANG6_9GENT</name>
<evidence type="ECO:0000313" key="3">
    <source>
        <dbReference type="Proteomes" id="UP001630127"/>
    </source>
</evidence>
<evidence type="ECO:0000256" key="1">
    <source>
        <dbReference type="SAM" id="MobiDB-lite"/>
    </source>
</evidence>
<organism evidence="2 3">
    <name type="scientific">Cinchona calisaya</name>
    <dbReference type="NCBI Taxonomy" id="153742"/>
    <lineage>
        <taxon>Eukaryota</taxon>
        <taxon>Viridiplantae</taxon>
        <taxon>Streptophyta</taxon>
        <taxon>Embryophyta</taxon>
        <taxon>Tracheophyta</taxon>
        <taxon>Spermatophyta</taxon>
        <taxon>Magnoliopsida</taxon>
        <taxon>eudicotyledons</taxon>
        <taxon>Gunneridae</taxon>
        <taxon>Pentapetalae</taxon>
        <taxon>asterids</taxon>
        <taxon>lamiids</taxon>
        <taxon>Gentianales</taxon>
        <taxon>Rubiaceae</taxon>
        <taxon>Cinchonoideae</taxon>
        <taxon>Cinchoneae</taxon>
        <taxon>Cinchona</taxon>
    </lineage>
</organism>
<keyword evidence="3" id="KW-1185">Reference proteome</keyword>
<dbReference type="AlphaFoldDB" id="A0ABD3ANG6"/>
<dbReference type="EMBL" id="JBJUIK010000003">
    <property type="protein sequence ID" value="KAL3532742.1"/>
    <property type="molecule type" value="Genomic_DNA"/>
</dbReference>
<sequence>MSLPISQPPRSKSFDMLPPSSHLPTSIPFNMPHPRSQSLTSVPFSVPHPMSQSPIMPPPMSHLSTSMPFSVPPHKSQAPIMPPPMSQPPLHVDDSHQEFDRRVVLIPCESVLRSMCPSLKQWWARVDSSRGSNVPKPGYRPEAHPAGSPADLMMAAHEIARDHFDYELGDANIVAGPKIPSALS</sequence>
<dbReference type="Proteomes" id="UP001630127">
    <property type="component" value="Unassembled WGS sequence"/>
</dbReference>